<reference evidence="1" key="1">
    <citation type="submission" date="2022-09" db="EMBL/GenBank/DDBJ databases">
        <title>Intensive care unit water sources are persistently colonized with multi-drug resistant bacteria and are the site of extensive horizontal gene transfer of antibiotic resistance genes.</title>
        <authorList>
            <person name="Diorio-Toth L."/>
        </authorList>
    </citation>
    <scope>NUCLEOTIDE SEQUENCE</scope>
    <source>
        <strain evidence="1">GD03863</strain>
    </source>
</reference>
<sequence length="712" mass="78632">MAGKREQYAPDGAIDEPLSAKLKGKWFSSASHGNAVVARSYVGAVMPPRYGDEVVRASMSLAFQFIPADQTMDGFFNGCDTQQFQLGLQVIGGGPRLDVVIRESWFGLDGLTFATAYSAKTLPALVDAPSPAGPFESPYRPRWSVPQPRQVAMPAVQPVVVDEQQRYTLGVQVAFDMPDNHFILADKGDGAKWYSLQYPHAKAARSGFMVLEFERRAYIQEDIPTGVAVDYSTVDAVPEWAQPIEPTAPPAQYLFNALREMVPNDDWPAHLQQTPFVPELRIAPPLFTTDFSLIEYYPDLSGQDCYRPCVVGAVHATELDGVVEFVASVRAGDEYLLPITTELRFDDSAGITPGEAAKVKVTRTGLLVVSYTVATGAITTRMMAPDVLGSDQCPWYDSGEMDPAIAYYPQVLWGGVVDGKRCYAVRALRYLRSVWLGSLLQDVDGGWWWFTDNYRGWRRDSTEDIRPPLYRTDLGFGPYIDRDQPEELWWIVDDVLQRVTPPAGYRVVTRARQTSFAVEGQNNLSAYLAELYAHMGIFGGPGLSDVVWQEYALEEYLLPNTLQQQFAPVAADRVVYFLPPSEEPGVLVLQVFDGGAVADYGTVAVPWVNGTHYTSSENRYPVYALTCYQRETWLDGELVTPAGLILTVTSGARGYALISRDGAATWQPLVNAPDSFDTGQNSGIPGHGYIFAGTALWKPEPGYPYVKEISNG</sequence>
<gene>
    <name evidence="1" type="ORF">N5D41_00205</name>
</gene>
<evidence type="ECO:0000313" key="2">
    <source>
        <dbReference type="Proteomes" id="UP001161137"/>
    </source>
</evidence>
<accession>A0AA42IHE9</accession>
<dbReference type="RefSeq" id="WP_279835198.1">
    <property type="nucleotide sequence ID" value="NZ_JAOCDH010000001.1"/>
</dbReference>
<protein>
    <submittedName>
        <fullName evidence="1">Uncharacterized protein</fullName>
    </submittedName>
</protein>
<dbReference type="Proteomes" id="UP001161137">
    <property type="component" value="Unassembled WGS sequence"/>
</dbReference>
<comment type="caution">
    <text evidence="1">The sequence shown here is derived from an EMBL/GenBank/DDBJ whole genome shotgun (WGS) entry which is preliminary data.</text>
</comment>
<evidence type="ECO:0000313" key="1">
    <source>
        <dbReference type="EMBL" id="MDH0699908.1"/>
    </source>
</evidence>
<organism evidence="1 2">
    <name type="scientific">Ectopseudomonas toyotomiensis</name>
    <dbReference type="NCBI Taxonomy" id="554344"/>
    <lineage>
        <taxon>Bacteria</taxon>
        <taxon>Pseudomonadati</taxon>
        <taxon>Pseudomonadota</taxon>
        <taxon>Gammaproteobacteria</taxon>
        <taxon>Pseudomonadales</taxon>
        <taxon>Pseudomonadaceae</taxon>
        <taxon>Ectopseudomonas</taxon>
    </lineage>
</organism>
<proteinExistence type="predicted"/>
<dbReference type="EMBL" id="JAOCDH010000001">
    <property type="protein sequence ID" value="MDH0699908.1"/>
    <property type="molecule type" value="Genomic_DNA"/>
</dbReference>
<dbReference type="AlphaFoldDB" id="A0AA42IHE9"/>
<name>A0AA42IHE9_9GAMM</name>